<comment type="similarity">
    <text evidence="7">Belongs to the peptidase S1 family. CLIP subfamily.</text>
</comment>
<evidence type="ECO:0000256" key="4">
    <source>
        <dbReference type="ARBA" id="ARBA00022801"/>
    </source>
</evidence>
<dbReference type="SMART" id="SM00020">
    <property type="entry name" value="Tryp_SPc"/>
    <property type="match status" value="1"/>
</dbReference>
<evidence type="ECO:0000256" key="1">
    <source>
        <dbReference type="ARBA" id="ARBA00004613"/>
    </source>
</evidence>
<keyword evidence="2" id="KW-0964">Secreted</keyword>
<dbReference type="InterPro" id="IPR043504">
    <property type="entry name" value="Peptidase_S1_PA_chymotrypsin"/>
</dbReference>
<dbReference type="EMBL" id="JARQZJ010000133">
    <property type="protein sequence ID" value="KAK9892314.1"/>
    <property type="molecule type" value="Genomic_DNA"/>
</dbReference>
<evidence type="ECO:0000259" key="12">
    <source>
        <dbReference type="PROSITE" id="PS50240"/>
    </source>
</evidence>
<keyword evidence="3 9" id="KW-0645">Protease</keyword>
<evidence type="ECO:0000259" key="11">
    <source>
        <dbReference type="PROSITE" id="PS01180"/>
    </source>
</evidence>
<dbReference type="CDD" id="cd00190">
    <property type="entry name" value="Tryp_SPc"/>
    <property type="match status" value="1"/>
</dbReference>
<dbReference type="PRINTS" id="PR00722">
    <property type="entry name" value="CHYMOTRYPSIN"/>
</dbReference>
<dbReference type="PROSITE" id="PS00134">
    <property type="entry name" value="TRYPSIN_HIS"/>
    <property type="match status" value="1"/>
</dbReference>
<proteinExistence type="inferred from homology"/>
<feature type="domain" description="Peptidase S1" evidence="12">
    <location>
        <begin position="170"/>
        <end position="403"/>
    </location>
</feature>
<dbReference type="InterPro" id="IPR035914">
    <property type="entry name" value="Sperma_CUB_dom_sf"/>
</dbReference>
<dbReference type="PROSITE" id="PS01180">
    <property type="entry name" value="CUB"/>
    <property type="match status" value="1"/>
</dbReference>
<feature type="chain" id="PRO_5043463820" description="Venom serine protease 34" evidence="10">
    <location>
        <begin position="27"/>
        <end position="410"/>
    </location>
</feature>
<dbReference type="InterPro" id="IPR033116">
    <property type="entry name" value="TRYPSIN_SER"/>
</dbReference>
<dbReference type="InterPro" id="IPR018114">
    <property type="entry name" value="TRYPSIN_HIS"/>
</dbReference>
<dbReference type="Proteomes" id="UP001431783">
    <property type="component" value="Unassembled WGS sequence"/>
</dbReference>
<comment type="caution">
    <text evidence="13">The sequence shown here is derived from an EMBL/GenBank/DDBJ whole genome shotgun (WGS) entry which is preliminary data.</text>
</comment>
<comment type="caution">
    <text evidence="8">Lacks conserved residue(s) required for the propagation of feature annotation.</text>
</comment>
<feature type="signal peptide" evidence="10">
    <location>
        <begin position="1"/>
        <end position="26"/>
    </location>
</feature>
<gene>
    <name evidence="13" type="ORF">WA026_019119</name>
</gene>
<dbReference type="FunFam" id="2.40.10.10:FF:000015">
    <property type="entry name" value="Atrial natriuretic peptide-converting enzyme"/>
    <property type="match status" value="1"/>
</dbReference>
<dbReference type="GO" id="GO:0006508">
    <property type="term" value="P:proteolysis"/>
    <property type="evidence" value="ECO:0007669"/>
    <property type="project" value="UniProtKB-KW"/>
</dbReference>
<evidence type="ECO:0000313" key="14">
    <source>
        <dbReference type="Proteomes" id="UP001431783"/>
    </source>
</evidence>
<evidence type="ECO:0000256" key="7">
    <source>
        <dbReference type="ARBA" id="ARBA00024195"/>
    </source>
</evidence>
<dbReference type="PROSITE" id="PS00135">
    <property type="entry name" value="TRYPSIN_SER"/>
    <property type="match status" value="1"/>
</dbReference>
<dbReference type="AlphaFoldDB" id="A0AAW1VFN7"/>
<dbReference type="InterPro" id="IPR009003">
    <property type="entry name" value="Peptidase_S1_PA"/>
</dbReference>
<dbReference type="PANTHER" id="PTHR24256">
    <property type="entry name" value="TRYPTASE-RELATED"/>
    <property type="match status" value="1"/>
</dbReference>
<dbReference type="InterPro" id="IPR051487">
    <property type="entry name" value="Ser/Thr_Proteases_Immune/Dev"/>
</dbReference>
<evidence type="ECO:0008006" key="15">
    <source>
        <dbReference type="Google" id="ProtNLM"/>
    </source>
</evidence>
<keyword evidence="10" id="KW-0732">Signal</keyword>
<dbReference type="PROSITE" id="PS50240">
    <property type="entry name" value="TRYPSIN_DOM"/>
    <property type="match status" value="1"/>
</dbReference>
<dbReference type="Gene3D" id="2.60.120.290">
    <property type="entry name" value="Spermadhesin, CUB domain"/>
    <property type="match status" value="1"/>
</dbReference>
<dbReference type="InterPro" id="IPR000859">
    <property type="entry name" value="CUB_dom"/>
</dbReference>
<keyword evidence="5 9" id="KW-0720">Serine protease</keyword>
<sequence>MIMISGWPLLIAMALNLLNVFMTVNAQCQYSQNIRLGEQYYIHNLEYPGYYSKGTNCRWSATSDPGTQIVLTCEDVDLPQSQNCQYDKLSISLTGNVNFADAHNYCGKGTLSHVSVDNAMEIGLFSPWFSPLPRTGRFICSITAIQSDVPTTTTRRPVTCDCGWKQGLRITGGHETGVNEFPFMAALVDASDANLFCGSNIISERYAITAAHCTTNKRAANTGLLVGDHNISTGAETPYAQVYKIQNFIVHPQFEPTTQQNDIALVKTVKAITFSMYVGPICLPFRYTSIDLTGLPVIALGWGSDDFSSPRSQVLQEVTIDVISNAQCSNTEKYVRDSNICTFTSNKDTCQGDSGGPLAWMATSTRRLQLVGVVSYGLGCATARPSVNARVTSYLSWIISQTPDTNYCIR</sequence>
<dbReference type="CDD" id="cd00041">
    <property type="entry name" value="CUB"/>
    <property type="match status" value="1"/>
</dbReference>
<evidence type="ECO:0000313" key="13">
    <source>
        <dbReference type="EMBL" id="KAK9892314.1"/>
    </source>
</evidence>
<keyword evidence="14" id="KW-1185">Reference proteome</keyword>
<protein>
    <recommendedName>
        <fullName evidence="15">Venom serine protease 34</fullName>
    </recommendedName>
</protein>
<dbReference type="GO" id="GO:0004252">
    <property type="term" value="F:serine-type endopeptidase activity"/>
    <property type="evidence" value="ECO:0007669"/>
    <property type="project" value="InterPro"/>
</dbReference>
<dbReference type="InterPro" id="IPR001314">
    <property type="entry name" value="Peptidase_S1A"/>
</dbReference>
<dbReference type="InterPro" id="IPR001254">
    <property type="entry name" value="Trypsin_dom"/>
</dbReference>
<evidence type="ECO:0000256" key="8">
    <source>
        <dbReference type="PROSITE-ProRule" id="PRU00059"/>
    </source>
</evidence>
<reference evidence="13 14" key="1">
    <citation type="submission" date="2023-03" db="EMBL/GenBank/DDBJ databases">
        <title>Genome insight into feeding habits of ladybird beetles.</title>
        <authorList>
            <person name="Li H.-S."/>
            <person name="Huang Y.-H."/>
            <person name="Pang H."/>
        </authorList>
    </citation>
    <scope>NUCLEOTIDE SEQUENCE [LARGE SCALE GENOMIC DNA]</scope>
    <source>
        <strain evidence="13">SYSU_2023b</strain>
        <tissue evidence="13">Whole body</tissue>
    </source>
</reference>
<dbReference type="GO" id="GO:0005576">
    <property type="term" value="C:extracellular region"/>
    <property type="evidence" value="ECO:0007669"/>
    <property type="project" value="UniProtKB-SubCell"/>
</dbReference>
<evidence type="ECO:0000256" key="10">
    <source>
        <dbReference type="SAM" id="SignalP"/>
    </source>
</evidence>
<organism evidence="13 14">
    <name type="scientific">Henosepilachna vigintioctopunctata</name>
    <dbReference type="NCBI Taxonomy" id="420089"/>
    <lineage>
        <taxon>Eukaryota</taxon>
        <taxon>Metazoa</taxon>
        <taxon>Ecdysozoa</taxon>
        <taxon>Arthropoda</taxon>
        <taxon>Hexapoda</taxon>
        <taxon>Insecta</taxon>
        <taxon>Pterygota</taxon>
        <taxon>Neoptera</taxon>
        <taxon>Endopterygota</taxon>
        <taxon>Coleoptera</taxon>
        <taxon>Polyphaga</taxon>
        <taxon>Cucujiformia</taxon>
        <taxon>Coccinelloidea</taxon>
        <taxon>Coccinellidae</taxon>
        <taxon>Epilachninae</taxon>
        <taxon>Epilachnini</taxon>
        <taxon>Henosepilachna</taxon>
    </lineage>
</organism>
<dbReference type="Pfam" id="PF00089">
    <property type="entry name" value="Trypsin"/>
    <property type="match status" value="1"/>
</dbReference>
<evidence type="ECO:0000256" key="6">
    <source>
        <dbReference type="ARBA" id="ARBA00023157"/>
    </source>
</evidence>
<evidence type="ECO:0000256" key="2">
    <source>
        <dbReference type="ARBA" id="ARBA00022525"/>
    </source>
</evidence>
<name>A0AAW1VFN7_9CUCU</name>
<keyword evidence="4 9" id="KW-0378">Hydrolase</keyword>
<dbReference type="SUPFAM" id="SSF49854">
    <property type="entry name" value="Spermadhesin, CUB domain"/>
    <property type="match status" value="1"/>
</dbReference>
<evidence type="ECO:0000256" key="3">
    <source>
        <dbReference type="ARBA" id="ARBA00022670"/>
    </source>
</evidence>
<dbReference type="Pfam" id="PF00431">
    <property type="entry name" value="CUB"/>
    <property type="match status" value="1"/>
</dbReference>
<evidence type="ECO:0000256" key="5">
    <source>
        <dbReference type="ARBA" id="ARBA00022825"/>
    </source>
</evidence>
<dbReference type="SUPFAM" id="SSF50494">
    <property type="entry name" value="Trypsin-like serine proteases"/>
    <property type="match status" value="1"/>
</dbReference>
<keyword evidence="6" id="KW-1015">Disulfide bond</keyword>
<dbReference type="Gene3D" id="2.40.10.10">
    <property type="entry name" value="Trypsin-like serine proteases"/>
    <property type="match status" value="2"/>
</dbReference>
<evidence type="ECO:0000256" key="9">
    <source>
        <dbReference type="RuleBase" id="RU363034"/>
    </source>
</evidence>
<accession>A0AAW1VFN7</accession>
<comment type="subcellular location">
    <subcellularLocation>
        <location evidence="1">Secreted</location>
    </subcellularLocation>
</comment>
<feature type="domain" description="CUB" evidence="11">
    <location>
        <begin position="28"/>
        <end position="145"/>
    </location>
</feature>